<dbReference type="GO" id="GO:0004672">
    <property type="term" value="F:protein kinase activity"/>
    <property type="evidence" value="ECO:0007669"/>
    <property type="project" value="InterPro"/>
</dbReference>
<sequence length="319" mass="37633">MEYDWERTFPFLEIDENIVSKLFEGILQENNIVNITPVDEGCRTTNYIISTNNINKKYLLKIFFPMEQNYMREIKLLTMLKENKAIPVPKIYKISRDELIENREYAIYEYMNGQTLGKVVSDGYKLEDGFVKSVARTLAKIHSYKFDKVGFLDKNLHVIDNFPPLIKWYEILMGDMAKKRLGKDIVNKICRLVKQNDEILLELDKDIRLVHGDFQGTNILIENGHLSGVLDWEFVMAGHPIADIGQFFRYEEYFNKSLINVFKEEYNNNSDYKLSDNWYKVSKLRDLTNLIQLINTEDDMPNKHKHIKKMIISTINNFD</sequence>
<dbReference type="KEGG" id="csr:Cspa_c57500"/>
<dbReference type="InterPro" id="IPR011009">
    <property type="entry name" value="Kinase-like_dom_sf"/>
</dbReference>
<dbReference type="Gene3D" id="3.30.200.20">
    <property type="entry name" value="Phosphorylase Kinase, domain 1"/>
    <property type="match status" value="1"/>
</dbReference>
<dbReference type="InterPro" id="IPR051678">
    <property type="entry name" value="AGP_Transferase"/>
</dbReference>
<dbReference type="InterPro" id="IPR002575">
    <property type="entry name" value="Aminoglycoside_PTrfase"/>
</dbReference>
<keyword evidence="3" id="KW-1185">Reference proteome</keyword>
<name>M1MNK4_9CLOT</name>
<dbReference type="PROSITE" id="PS50011">
    <property type="entry name" value="PROTEIN_KINASE_DOM"/>
    <property type="match status" value="1"/>
</dbReference>
<proteinExistence type="predicted"/>
<dbReference type="EMBL" id="CP004121">
    <property type="protein sequence ID" value="AGF59474.1"/>
    <property type="molecule type" value="Genomic_DNA"/>
</dbReference>
<keyword evidence="2" id="KW-0808">Transferase</keyword>
<dbReference type="HOGENOM" id="CLU_074080_0_0_9"/>
<dbReference type="OrthoDB" id="9800774at2"/>
<dbReference type="GO" id="GO:0005524">
    <property type="term" value="F:ATP binding"/>
    <property type="evidence" value="ECO:0007669"/>
    <property type="project" value="InterPro"/>
</dbReference>
<reference evidence="2 3" key="1">
    <citation type="submission" date="2013-02" db="EMBL/GenBank/DDBJ databases">
        <title>Genome sequence of Clostridium saccharoperbutylacetonicum N1-4(HMT).</title>
        <authorList>
            <person name="Poehlein A."/>
            <person name="Daniel R."/>
        </authorList>
    </citation>
    <scope>NUCLEOTIDE SEQUENCE [LARGE SCALE GENOMIC DNA]</scope>
    <source>
        <strain evidence="3">N1-4(HMT)</strain>
    </source>
</reference>
<feature type="domain" description="Protein kinase" evidence="1">
    <location>
        <begin position="12"/>
        <end position="319"/>
    </location>
</feature>
<evidence type="ECO:0000313" key="3">
    <source>
        <dbReference type="Proteomes" id="UP000011728"/>
    </source>
</evidence>
<dbReference type="Gene3D" id="3.90.1200.10">
    <property type="match status" value="1"/>
</dbReference>
<evidence type="ECO:0000313" key="2">
    <source>
        <dbReference type="EMBL" id="AGF59474.1"/>
    </source>
</evidence>
<evidence type="ECO:0000259" key="1">
    <source>
        <dbReference type="PROSITE" id="PS50011"/>
    </source>
</evidence>
<dbReference type="STRING" id="36745.CLSAP_55140"/>
<dbReference type="Proteomes" id="UP000011728">
    <property type="component" value="Chromosome"/>
</dbReference>
<dbReference type="RefSeq" id="WP_015395781.1">
    <property type="nucleotide sequence ID" value="NC_020291.1"/>
</dbReference>
<dbReference type="Pfam" id="PF01636">
    <property type="entry name" value="APH"/>
    <property type="match status" value="1"/>
</dbReference>
<gene>
    <name evidence="2" type="ORF">Cspa_c57500</name>
</gene>
<organism evidence="2 3">
    <name type="scientific">Clostridium saccharoperbutylacetonicum N1-4(HMT)</name>
    <dbReference type="NCBI Taxonomy" id="931276"/>
    <lineage>
        <taxon>Bacteria</taxon>
        <taxon>Bacillati</taxon>
        <taxon>Bacillota</taxon>
        <taxon>Clostridia</taxon>
        <taxon>Eubacteriales</taxon>
        <taxon>Clostridiaceae</taxon>
        <taxon>Clostridium</taxon>
    </lineage>
</organism>
<protein>
    <submittedName>
        <fullName evidence="2">Aminoglycoside phosphotransferase</fullName>
    </submittedName>
</protein>
<dbReference type="InterPro" id="IPR000719">
    <property type="entry name" value="Prot_kinase_dom"/>
</dbReference>
<accession>M1MNK4</accession>
<dbReference type="SUPFAM" id="SSF56112">
    <property type="entry name" value="Protein kinase-like (PK-like)"/>
    <property type="match status" value="1"/>
</dbReference>
<dbReference type="PATRIC" id="fig|931276.5.peg.5794"/>
<dbReference type="eggNOG" id="COG3173">
    <property type="taxonomic scope" value="Bacteria"/>
</dbReference>
<dbReference type="AlphaFoldDB" id="M1MNK4"/>
<dbReference type="PANTHER" id="PTHR21310">
    <property type="entry name" value="AMINOGLYCOSIDE PHOSPHOTRANSFERASE-RELATED-RELATED"/>
    <property type="match status" value="1"/>
</dbReference>